<dbReference type="Gene3D" id="1.25.40.10">
    <property type="entry name" value="Tetratricopeptide repeat domain"/>
    <property type="match status" value="1"/>
</dbReference>
<gene>
    <name evidence="2" type="ORF">ENM46_03440</name>
</gene>
<feature type="repeat" description="TPR" evidence="1">
    <location>
        <begin position="195"/>
        <end position="228"/>
    </location>
</feature>
<organism evidence="2">
    <name type="scientific">Fervidobacterium nodosum</name>
    <dbReference type="NCBI Taxonomy" id="2424"/>
    <lineage>
        <taxon>Bacteria</taxon>
        <taxon>Thermotogati</taxon>
        <taxon>Thermotogota</taxon>
        <taxon>Thermotogae</taxon>
        <taxon>Thermotogales</taxon>
        <taxon>Fervidobacteriaceae</taxon>
        <taxon>Fervidobacterium</taxon>
    </lineage>
</organism>
<evidence type="ECO:0000256" key="1">
    <source>
        <dbReference type="PROSITE-ProRule" id="PRU00339"/>
    </source>
</evidence>
<proteinExistence type="predicted"/>
<dbReference type="PROSITE" id="PS50293">
    <property type="entry name" value="TPR_REGION"/>
    <property type="match status" value="1"/>
</dbReference>
<comment type="caution">
    <text evidence="2">The sequence shown here is derived from an EMBL/GenBank/DDBJ whole genome shotgun (WGS) entry which is preliminary data.</text>
</comment>
<dbReference type="SUPFAM" id="SSF48452">
    <property type="entry name" value="TPR-like"/>
    <property type="match status" value="1"/>
</dbReference>
<dbReference type="SMART" id="SM00028">
    <property type="entry name" value="TPR"/>
    <property type="match status" value="1"/>
</dbReference>
<keyword evidence="1" id="KW-0802">TPR repeat</keyword>
<protein>
    <submittedName>
        <fullName evidence="2">Uncharacterized protein</fullName>
    </submittedName>
</protein>
<reference evidence="2" key="1">
    <citation type="journal article" date="2020" name="mSystems">
        <title>Genome- and Community-Level Interaction Insights into Carbon Utilization and Element Cycling Functions of Hydrothermarchaeota in Hydrothermal Sediment.</title>
        <authorList>
            <person name="Zhou Z."/>
            <person name="Liu Y."/>
            <person name="Xu W."/>
            <person name="Pan J."/>
            <person name="Luo Z.H."/>
            <person name="Li M."/>
        </authorList>
    </citation>
    <scope>NUCLEOTIDE SEQUENCE [LARGE SCALE GENOMIC DNA]</scope>
    <source>
        <strain evidence="2">SpSt-1088</strain>
    </source>
</reference>
<dbReference type="AlphaFoldDB" id="A0A7C5U583"/>
<sequence>MRYRRFLSLSIFLFLSSVLFASQELYNSLYQRFLNARSYQNRDELSNLIKSIESTIPKITNTHVYEFKVLLAECYLEYGNLGKNERDRRPYFEKALALSQEVVNAQQNNGKAYYIAGLSTSRLIEYVNVFQKLSLLNAFDEYMTKAIKYLDNDTYKGLAYMGIAIRYMSPPWPFNDYSKSEVYFREAQKYIGDYSGLYLNWGYLYLKMNNTQKALEMFKNVLSLEPHKLFAKAHEENVIIAKEEIKKLEK</sequence>
<dbReference type="PROSITE" id="PS50005">
    <property type="entry name" value="TPR"/>
    <property type="match status" value="1"/>
</dbReference>
<evidence type="ECO:0000313" key="2">
    <source>
        <dbReference type="EMBL" id="HHR33982.1"/>
    </source>
</evidence>
<accession>A0A7C5U583</accession>
<dbReference type="InterPro" id="IPR019734">
    <property type="entry name" value="TPR_rpt"/>
</dbReference>
<dbReference type="EMBL" id="DRXW01000212">
    <property type="protein sequence ID" value="HHR33982.1"/>
    <property type="molecule type" value="Genomic_DNA"/>
</dbReference>
<name>A0A7C5U583_9BACT</name>
<dbReference type="InterPro" id="IPR011990">
    <property type="entry name" value="TPR-like_helical_dom_sf"/>
</dbReference>